<reference evidence="3" key="1">
    <citation type="journal article" date="2014" name="Int. J. Syst. Evol. Microbiol.">
        <title>Complete genome sequence of Corynebacterium casei LMG S-19264T (=DSM 44701T), isolated from a smear-ripened cheese.</title>
        <authorList>
            <consortium name="US DOE Joint Genome Institute (JGI-PGF)"/>
            <person name="Walter F."/>
            <person name="Albersmeier A."/>
            <person name="Kalinowski J."/>
            <person name="Ruckert C."/>
        </authorList>
    </citation>
    <scope>NUCLEOTIDE SEQUENCE</scope>
    <source>
        <strain evidence="3">CGMCC 4.7110</strain>
    </source>
</reference>
<evidence type="ECO:0000313" key="4">
    <source>
        <dbReference type="Proteomes" id="UP000653411"/>
    </source>
</evidence>
<keyword evidence="4" id="KW-1185">Reference proteome</keyword>
<name>A0A917XJ63_9ACTN</name>
<proteinExistence type="predicted"/>
<dbReference type="AlphaFoldDB" id="A0A917XJ63"/>
<dbReference type="Pfam" id="PF00652">
    <property type="entry name" value="Ricin_B_lectin"/>
    <property type="match status" value="1"/>
</dbReference>
<dbReference type="InterPro" id="IPR035992">
    <property type="entry name" value="Ricin_B-like_lectins"/>
</dbReference>
<feature type="signal peptide" evidence="1">
    <location>
        <begin position="1"/>
        <end position="29"/>
    </location>
</feature>
<gene>
    <name evidence="3" type="ORF">GCM10011578_070550</name>
</gene>
<comment type="caution">
    <text evidence="3">The sequence shown here is derived from an EMBL/GenBank/DDBJ whole genome shotgun (WGS) entry which is preliminary data.</text>
</comment>
<evidence type="ECO:0000313" key="3">
    <source>
        <dbReference type="EMBL" id="GGN32113.1"/>
    </source>
</evidence>
<sequence>MKIRSRTSVLAGALLASAGMMALATGASAATPAADSTAVTSARITAAAAASSYHTIKNLAYGQCVDAPGGVLNVRLQLAGCNGSSTQNWAFVSTGASNTYYLVNQSSGYCAEVNNGTSIPGETVDEYFCDGLASEQWTETAVIVNQAAGVKFTHVGTTMCLDTVGGAGSQLMQWNCDDAHPAEAQVWIVG</sequence>
<feature type="chain" id="PRO_5037823802" description="Ricin B lectin domain-containing protein" evidence="1">
    <location>
        <begin position="30"/>
        <end position="190"/>
    </location>
</feature>
<feature type="domain" description="Ricin B lectin" evidence="2">
    <location>
        <begin position="51"/>
        <end position="190"/>
    </location>
</feature>
<dbReference type="SUPFAM" id="SSF50370">
    <property type="entry name" value="Ricin B-like lectins"/>
    <property type="match status" value="1"/>
</dbReference>
<evidence type="ECO:0000259" key="2">
    <source>
        <dbReference type="SMART" id="SM00458"/>
    </source>
</evidence>
<dbReference type="InterPro" id="IPR000772">
    <property type="entry name" value="Ricin_B_lectin"/>
</dbReference>
<evidence type="ECO:0000256" key="1">
    <source>
        <dbReference type="SAM" id="SignalP"/>
    </source>
</evidence>
<reference evidence="3" key="2">
    <citation type="submission" date="2020-09" db="EMBL/GenBank/DDBJ databases">
        <authorList>
            <person name="Sun Q."/>
            <person name="Zhou Y."/>
        </authorList>
    </citation>
    <scope>NUCLEOTIDE SEQUENCE</scope>
    <source>
        <strain evidence="3">CGMCC 4.7110</strain>
    </source>
</reference>
<organism evidence="3 4">
    <name type="scientific">Streptomyces fuscichromogenes</name>
    <dbReference type="NCBI Taxonomy" id="1324013"/>
    <lineage>
        <taxon>Bacteria</taxon>
        <taxon>Bacillati</taxon>
        <taxon>Actinomycetota</taxon>
        <taxon>Actinomycetes</taxon>
        <taxon>Kitasatosporales</taxon>
        <taxon>Streptomycetaceae</taxon>
        <taxon>Streptomyces</taxon>
    </lineage>
</organism>
<dbReference type="EMBL" id="BMML01000020">
    <property type="protein sequence ID" value="GGN32113.1"/>
    <property type="molecule type" value="Genomic_DNA"/>
</dbReference>
<dbReference type="Gene3D" id="2.80.10.50">
    <property type="match status" value="2"/>
</dbReference>
<accession>A0A917XJ63</accession>
<keyword evidence="1" id="KW-0732">Signal</keyword>
<dbReference type="SMART" id="SM00458">
    <property type="entry name" value="RICIN"/>
    <property type="match status" value="1"/>
</dbReference>
<dbReference type="Proteomes" id="UP000653411">
    <property type="component" value="Unassembled WGS sequence"/>
</dbReference>
<dbReference type="CDD" id="cd00161">
    <property type="entry name" value="beta-trefoil_Ricin-like"/>
    <property type="match status" value="1"/>
</dbReference>
<dbReference type="PROSITE" id="PS50231">
    <property type="entry name" value="RICIN_B_LECTIN"/>
    <property type="match status" value="1"/>
</dbReference>
<protein>
    <recommendedName>
        <fullName evidence="2">Ricin B lectin domain-containing protein</fullName>
    </recommendedName>
</protein>